<evidence type="ECO:0000313" key="2">
    <source>
        <dbReference type="EMBL" id="KAG8222207.1"/>
    </source>
</evidence>
<proteinExistence type="predicted"/>
<dbReference type="PANTHER" id="PTHR14611">
    <property type="entry name" value="TECTONIC FAMILY MEMBER"/>
    <property type="match status" value="1"/>
</dbReference>
<keyword evidence="3" id="KW-1185">Reference proteome</keyword>
<protein>
    <recommendedName>
        <fullName evidence="1">Tectonic-1-3 domain-containing protein</fullName>
    </recommendedName>
</protein>
<dbReference type="EMBL" id="KZ308126">
    <property type="protein sequence ID" value="KAG8222207.1"/>
    <property type="molecule type" value="Genomic_DNA"/>
</dbReference>
<gene>
    <name evidence="2" type="ORF">J437_LFUL001299</name>
</gene>
<dbReference type="Proteomes" id="UP000792457">
    <property type="component" value="Unassembled WGS sequence"/>
</dbReference>
<dbReference type="InterPro" id="IPR040354">
    <property type="entry name" value="TCTN1-3"/>
</dbReference>
<name>A0A8K0JUQ7_LADFU</name>
<sequence length="259" mass="28470">MLWASASTQLSFSSGIPAISRKHSVAYGWWSNEEDYENVNDKDRTVWRRSGCPGYIVGKPVMAGWKETVILGGEDFNQREDGIENGILEGIRVTPDPDGWLTVVGNKEGSPECGGPRKAVNFGHSAWWSCSIPLSQDDFTYIGCLNLKKKALTLLLGLGTNGNLSDRYIASFGDSSPEKVNEWLPLKTSPSDERRIKDILQFDQSSENKVRNVCKGLHSSVHLELATALVGSVTNPQAKIVGAVLSLGQEVDVKPHRLW</sequence>
<evidence type="ECO:0000313" key="3">
    <source>
        <dbReference type="Proteomes" id="UP000792457"/>
    </source>
</evidence>
<feature type="non-terminal residue" evidence="2">
    <location>
        <position position="259"/>
    </location>
</feature>
<dbReference type="OrthoDB" id="184109at2759"/>
<comment type="caution">
    <text evidence="2">The sequence shown here is derived from an EMBL/GenBank/DDBJ whole genome shotgun (WGS) entry which is preliminary data.</text>
</comment>
<dbReference type="AlphaFoldDB" id="A0A8K0JUQ7"/>
<feature type="domain" description="Tectonic-1-3" evidence="1">
    <location>
        <begin position="50"/>
        <end position="249"/>
    </location>
</feature>
<evidence type="ECO:0000259" key="1">
    <source>
        <dbReference type="Pfam" id="PF07773"/>
    </source>
</evidence>
<reference evidence="2" key="1">
    <citation type="submission" date="2013-04" db="EMBL/GenBank/DDBJ databases">
        <authorList>
            <person name="Qu J."/>
            <person name="Murali S.C."/>
            <person name="Bandaranaike D."/>
            <person name="Bellair M."/>
            <person name="Blankenburg K."/>
            <person name="Chao H."/>
            <person name="Dinh H."/>
            <person name="Doddapaneni H."/>
            <person name="Downs B."/>
            <person name="Dugan-Rocha S."/>
            <person name="Elkadiri S."/>
            <person name="Gnanaolivu R.D."/>
            <person name="Hernandez B."/>
            <person name="Javaid M."/>
            <person name="Jayaseelan J.C."/>
            <person name="Lee S."/>
            <person name="Li M."/>
            <person name="Ming W."/>
            <person name="Munidasa M."/>
            <person name="Muniz J."/>
            <person name="Nguyen L."/>
            <person name="Ongeri F."/>
            <person name="Osuji N."/>
            <person name="Pu L.-L."/>
            <person name="Puazo M."/>
            <person name="Qu C."/>
            <person name="Quiroz J."/>
            <person name="Raj R."/>
            <person name="Weissenberger G."/>
            <person name="Xin Y."/>
            <person name="Zou X."/>
            <person name="Han Y."/>
            <person name="Richards S."/>
            <person name="Worley K."/>
            <person name="Muzny D."/>
            <person name="Gibbs R."/>
        </authorList>
    </citation>
    <scope>NUCLEOTIDE SEQUENCE</scope>
    <source>
        <strain evidence="2">Sampled in the wild</strain>
    </source>
</reference>
<dbReference type="Pfam" id="PF07773">
    <property type="entry name" value="TCTN_DUF1619"/>
    <property type="match status" value="1"/>
</dbReference>
<organism evidence="2 3">
    <name type="scientific">Ladona fulva</name>
    <name type="common">Scarce chaser dragonfly</name>
    <name type="synonym">Libellula fulva</name>
    <dbReference type="NCBI Taxonomy" id="123851"/>
    <lineage>
        <taxon>Eukaryota</taxon>
        <taxon>Metazoa</taxon>
        <taxon>Ecdysozoa</taxon>
        <taxon>Arthropoda</taxon>
        <taxon>Hexapoda</taxon>
        <taxon>Insecta</taxon>
        <taxon>Pterygota</taxon>
        <taxon>Palaeoptera</taxon>
        <taxon>Odonata</taxon>
        <taxon>Epiprocta</taxon>
        <taxon>Anisoptera</taxon>
        <taxon>Libelluloidea</taxon>
        <taxon>Libellulidae</taxon>
        <taxon>Ladona</taxon>
    </lineage>
</organism>
<dbReference type="InterPro" id="IPR011677">
    <property type="entry name" value="TCTN1-3_dom"/>
</dbReference>
<dbReference type="GO" id="GO:0030030">
    <property type="term" value="P:cell projection organization"/>
    <property type="evidence" value="ECO:0007669"/>
    <property type="project" value="UniProtKB-KW"/>
</dbReference>
<accession>A0A8K0JUQ7</accession>
<reference evidence="2" key="2">
    <citation type="submission" date="2017-10" db="EMBL/GenBank/DDBJ databases">
        <title>Ladona fulva Genome sequencing and assembly.</title>
        <authorList>
            <person name="Murali S."/>
            <person name="Richards S."/>
            <person name="Bandaranaike D."/>
            <person name="Bellair M."/>
            <person name="Blankenburg K."/>
            <person name="Chao H."/>
            <person name="Dinh H."/>
            <person name="Doddapaneni H."/>
            <person name="Dugan-Rocha S."/>
            <person name="Elkadiri S."/>
            <person name="Gnanaolivu R."/>
            <person name="Hernandez B."/>
            <person name="Skinner E."/>
            <person name="Javaid M."/>
            <person name="Lee S."/>
            <person name="Li M."/>
            <person name="Ming W."/>
            <person name="Munidasa M."/>
            <person name="Muniz J."/>
            <person name="Nguyen L."/>
            <person name="Hughes D."/>
            <person name="Osuji N."/>
            <person name="Pu L.-L."/>
            <person name="Puazo M."/>
            <person name="Qu C."/>
            <person name="Quiroz J."/>
            <person name="Raj R."/>
            <person name="Weissenberger G."/>
            <person name="Xin Y."/>
            <person name="Zou X."/>
            <person name="Han Y."/>
            <person name="Worley K."/>
            <person name="Muzny D."/>
            <person name="Gibbs R."/>
        </authorList>
    </citation>
    <scope>NUCLEOTIDE SEQUENCE</scope>
    <source>
        <strain evidence="2">Sampled in the wild</strain>
    </source>
</reference>
<dbReference type="PANTHER" id="PTHR14611:SF2">
    <property type="entry name" value="TECTONIC"/>
    <property type="match status" value="1"/>
</dbReference>